<keyword evidence="3" id="KW-1185">Reference proteome</keyword>
<gene>
    <name evidence="2" type="ORF">M1B79_12340</name>
</gene>
<accession>A0A9X2SSX6</accession>
<organism evidence="2 3">
    <name type="scientific">Bacteroides muris</name>
    <name type="common">ex Fokt et al. 2023</name>
    <dbReference type="NCBI Taxonomy" id="2937417"/>
    <lineage>
        <taxon>Bacteria</taxon>
        <taxon>Pseudomonadati</taxon>
        <taxon>Bacteroidota</taxon>
        <taxon>Bacteroidia</taxon>
        <taxon>Bacteroidales</taxon>
        <taxon>Bacteroidaceae</taxon>
        <taxon>Bacteroides</taxon>
    </lineage>
</organism>
<evidence type="ECO:0000256" key="1">
    <source>
        <dbReference type="SAM" id="SignalP"/>
    </source>
</evidence>
<protein>
    <recommendedName>
        <fullName evidence="4">Outer membrane protein beta-barrel domain-containing protein</fullName>
    </recommendedName>
</protein>
<comment type="caution">
    <text evidence="2">The sequence shown here is derived from an EMBL/GenBank/DDBJ whole genome shotgun (WGS) entry which is preliminary data.</text>
</comment>
<feature type="signal peptide" evidence="1">
    <location>
        <begin position="1"/>
        <end position="27"/>
    </location>
</feature>
<keyword evidence="1" id="KW-0732">Signal</keyword>
<dbReference type="EMBL" id="JAMZED010000029">
    <property type="protein sequence ID" value="MCR6505439.1"/>
    <property type="molecule type" value="Genomic_DNA"/>
</dbReference>
<reference evidence="2" key="2">
    <citation type="submission" date="2022-04" db="EMBL/GenBank/DDBJ databases">
        <authorList>
            <person name="Fokt H."/>
            <person name="Baines J."/>
        </authorList>
    </citation>
    <scope>NUCLEOTIDE SEQUENCE</scope>
    <source>
        <strain evidence="2">KH365_2</strain>
    </source>
</reference>
<proteinExistence type="predicted"/>
<evidence type="ECO:0000313" key="2">
    <source>
        <dbReference type="EMBL" id="MCR6505439.1"/>
    </source>
</evidence>
<evidence type="ECO:0000313" key="3">
    <source>
        <dbReference type="Proteomes" id="UP001143192"/>
    </source>
</evidence>
<dbReference type="Proteomes" id="UP001143192">
    <property type="component" value="Unassembled WGS sequence"/>
</dbReference>
<feature type="chain" id="PRO_5040837420" description="Outer membrane protein beta-barrel domain-containing protein" evidence="1">
    <location>
        <begin position="28"/>
        <end position="220"/>
    </location>
</feature>
<name>A0A9X2SSX6_9BACE</name>
<dbReference type="AlphaFoldDB" id="A0A9X2SSX6"/>
<dbReference type="RefSeq" id="WP_257931901.1">
    <property type="nucleotide sequence ID" value="NZ_JAMZED010000029.1"/>
</dbReference>
<reference evidence="2" key="1">
    <citation type="journal article" date="2022" name="Arch. Microbiol.">
        <title>Bacteroides muris sp. nov. isolated from the cecum of wild-derived house mice.</title>
        <authorList>
            <person name="Fokt H."/>
            <person name="Unni R."/>
            <person name="Repnik U."/>
            <person name="Schmitz R.A."/>
            <person name="Bramkamp M."/>
            <person name="Baines J.F."/>
            <person name="Unterweger D."/>
        </authorList>
    </citation>
    <scope>NUCLEOTIDE SEQUENCE</scope>
    <source>
        <strain evidence="2">KH365_2</strain>
    </source>
</reference>
<sequence length="220" mass="26056">MNAKWHIINHLACAVVFLSVCSFSAFSQDIRENRYDRRVHRYRRHWEALIPTHTKIQFAANMGLLSFGTGWDYGKRNQWETDVFFGVLPKYDSKRTKLTFTVKQNYLPWSLPIKQSRFSVEPLACGMYLNTVFGNEFWVNEPERYPKGYYGFSSKVRIHVFLGQRITYDIDPQRRFTAKEITFFYEISTCDLYVVSAFTNKYLKPKDYLSLSFGIKLQLL</sequence>
<evidence type="ECO:0008006" key="4">
    <source>
        <dbReference type="Google" id="ProtNLM"/>
    </source>
</evidence>